<dbReference type="AlphaFoldDB" id="A0A921NPB7"/>
<name>A0A921NPB7_9RHOB</name>
<evidence type="ECO:0000313" key="1">
    <source>
        <dbReference type="EMBL" id="KAF0674465.1"/>
    </source>
</evidence>
<gene>
    <name evidence="1" type="ORF">PMES_03227</name>
</gene>
<proteinExistence type="predicted"/>
<organism evidence="1 2">
    <name type="scientific">Profundibacterium mesophilum KAUST100406-0324</name>
    <dbReference type="NCBI Taxonomy" id="1037889"/>
    <lineage>
        <taxon>Bacteria</taxon>
        <taxon>Pseudomonadati</taxon>
        <taxon>Pseudomonadota</taxon>
        <taxon>Alphaproteobacteria</taxon>
        <taxon>Rhodobacterales</taxon>
        <taxon>Roseobacteraceae</taxon>
        <taxon>Profundibacterium</taxon>
    </lineage>
</organism>
<dbReference type="Proteomes" id="UP000698242">
    <property type="component" value="Unassembled WGS sequence"/>
</dbReference>
<dbReference type="RefSeq" id="WP_159966715.1">
    <property type="nucleotide sequence ID" value="NZ_APKE01000048.1"/>
</dbReference>
<reference evidence="1" key="1">
    <citation type="submission" date="2013-03" db="EMBL/GenBank/DDBJ databases">
        <title>Genome Sequence of the Profundibacterium mesophilum strain KAUST100406-0324T from Red Sea, a novel genus in the family Rhodobacteraceae.</title>
        <authorList>
            <person name="Essack M."/>
            <person name="Alam I."/>
            <person name="Lafi F."/>
            <person name="Alawi W."/>
            <person name="Kamanu F."/>
            <person name="Al-Suwailem A."/>
            <person name="Lee O.O."/>
            <person name="Xu Y."/>
            <person name="Bajic V."/>
            <person name="Qian P.-Y."/>
            <person name="Archer J."/>
        </authorList>
    </citation>
    <scope>NUCLEOTIDE SEQUENCE</scope>
    <source>
        <strain evidence="1">KAUST100406-0324</strain>
    </source>
</reference>
<protein>
    <submittedName>
        <fullName evidence="1">Uncharacterized protein</fullName>
    </submittedName>
</protein>
<sequence>MPGPQCPFCGNDPYEYVDIGVGMERVAVTCCELGIEYFHPDERDTITISRGTLGSFAAVFSAMRTLGMSPDIEFD</sequence>
<dbReference type="EMBL" id="APKE01000048">
    <property type="protein sequence ID" value="KAF0674465.1"/>
    <property type="molecule type" value="Genomic_DNA"/>
</dbReference>
<dbReference type="OrthoDB" id="8482299at2"/>
<evidence type="ECO:0000313" key="2">
    <source>
        <dbReference type="Proteomes" id="UP000698242"/>
    </source>
</evidence>
<comment type="caution">
    <text evidence="1">The sequence shown here is derived from an EMBL/GenBank/DDBJ whole genome shotgun (WGS) entry which is preliminary data.</text>
</comment>
<keyword evidence="2" id="KW-1185">Reference proteome</keyword>
<accession>A0A921NPB7</accession>